<name>A0A853ASX1_9PSEU</name>
<organism evidence="2 3">
    <name type="scientific">Saccharopolyspora hordei</name>
    <dbReference type="NCBI Taxonomy" id="1838"/>
    <lineage>
        <taxon>Bacteria</taxon>
        <taxon>Bacillati</taxon>
        <taxon>Actinomycetota</taxon>
        <taxon>Actinomycetes</taxon>
        <taxon>Pseudonocardiales</taxon>
        <taxon>Pseudonocardiaceae</taxon>
        <taxon>Saccharopolyspora</taxon>
    </lineage>
</organism>
<accession>A0A853ASX1</accession>
<sequence>MTSLLRGRRAATAVALTAAAALAFTPQALAAAFDVNFDCSGDSPVGEQQFSLQQSADVTAPETVSPGGTLDIVIDPAVNTVPSEVNGFTVQQIEGIDLKIPIPENSTFVSADLEGGSGLGENEPTLTVDGDIATLHLDGPIAGGAEFELPTVTAHLTAGESGTIETKLYGTSYDDPGLTFTAVVSSIIGDIEVPSGCFPNPNPILTTTTIG</sequence>
<dbReference type="RefSeq" id="WP_179723455.1">
    <property type="nucleotide sequence ID" value="NZ_BAABFH010000001.1"/>
</dbReference>
<reference evidence="2 3" key="1">
    <citation type="submission" date="2020-07" db="EMBL/GenBank/DDBJ databases">
        <title>Sequencing the genomes of 1000 actinobacteria strains.</title>
        <authorList>
            <person name="Klenk H.-P."/>
        </authorList>
    </citation>
    <scope>NUCLEOTIDE SEQUENCE [LARGE SCALE GENOMIC DNA]</scope>
    <source>
        <strain evidence="2 3">DSM 44065</strain>
    </source>
</reference>
<evidence type="ECO:0000313" key="3">
    <source>
        <dbReference type="Proteomes" id="UP000587002"/>
    </source>
</evidence>
<dbReference type="EC" id="4.2.1.-" evidence="2"/>
<keyword evidence="3" id="KW-1185">Reference proteome</keyword>
<keyword evidence="2" id="KW-0456">Lyase</keyword>
<dbReference type="GO" id="GO:0016829">
    <property type="term" value="F:lyase activity"/>
    <property type="evidence" value="ECO:0007669"/>
    <property type="project" value="UniProtKB-KW"/>
</dbReference>
<dbReference type="Proteomes" id="UP000587002">
    <property type="component" value="Unassembled WGS sequence"/>
</dbReference>
<comment type="caution">
    <text evidence="2">The sequence shown here is derived from an EMBL/GenBank/DDBJ whole genome shotgun (WGS) entry which is preliminary data.</text>
</comment>
<gene>
    <name evidence="2" type="ORF">HNR68_004200</name>
</gene>
<dbReference type="EMBL" id="JACCFJ010000001">
    <property type="protein sequence ID" value="NYI85570.1"/>
    <property type="molecule type" value="Genomic_DNA"/>
</dbReference>
<feature type="chain" id="PRO_5033005414" evidence="1">
    <location>
        <begin position="31"/>
        <end position="211"/>
    </location>
</feature>
<feature type="signal peptide" evidence="1">
    <location>
        <begin position="1"/>
        <end position="30"/>
    </location>
</feature>
<keyword evidence="1" id="KW-0732">Signal</keyword>
<dbReference type="AlphaFoldDB" id="A0A853ASX1"/>
<protein>
    <submittedName>
        <fullName evidence="2">Dehydratase</fullName>
        <ecNumber evidence="2">4.2.1.-</ecNumber>
    </submittedName>
</protein>
<evidence type="ECO:0000256" key="1">
    <source>
        <dbReference type="SAM" id="SignalP"/>
    </source>
</evidence>
<proteinExistence type="predicted"/>
<evidence type="ECO:0000313" key="2">
    <source>
        <dbReference type="EMBL" id="NYI85570.1"/>
    </source>
</evidence>